<dbReference type="InterPro" id="IPR026259">
    <property type="entry name" value="MauG/Cytc_peroxidase"/>
</dbReference>
<keyword evidence="12" id="KW-1185">Reference proteome</keyword>
<keyword evidence="2 8" id="KW-0349">Heme</keyword>
<dbReference type="PANTHER" id="PTHR30600:SF10">
    <property type="entry name" value="BLL6722 PROTEIN"/>
    <property type="match status" value="1"/>
</dbReference>
<dbReference type="PIRSF" id="PIRSF000294">
    <property type="entry name" value="Cytochrome-c_peroxidase"/>
    <property type="match status" value="1"/>
</dbReference>
<evidence type="ECO:0000256" key="2">
    <source>
        <dbReference type="ARBA" id="ARBA00022617"/>
    </source>
</evidence>
<dbReference type="PROSITE" id="PS51007">
    <property type="entry name" value="CYTC"/>
    <property type="match status" value="2"/>
</dbReference>
<keyword evidence="7 8" id="KW-0408">Iron</keyword>
<keyword evidence="3 8" id="KW-0479">Metal-binding</keyword>
<dbReference type="InterPro" id="IPR051395">
    <property type="entry name" value="Cytochrome_c_Peroxidase/MauG"/>
</dbReference>
<protein>
    <submittedName>
        <fullName evidence="11">Methylamine utilization protein</fullName>
    </submittedName>
</protein>
<evidence type="ECO:0000313" key="12">
    <source>
        <dbReference type="Proteomes" id="UP000655550"/>
    </source>
</evidence>
<dbReference type="Pfam" id="PF03150">
    <property type="entry name" value="CCP_MauG"/>
    <property type="match status" value="1"/>
</dbReference>
<evidence type="ECO:0000256" key="3">
    <source>
        <dbReference type="ARBA" id="ARBA00022723"/>
    </source>
</evidence>
<dbReference type="EMBL" id="BMDE01000002">
    <property type="protein sequence ID" value="GGH90409.1"/>
    <property type="molecule type" value="Genomic_DNA"/>
</dbReference>
<dbReference type="Proteomes" id="UP000655550">
    <property type="component" value="Unassembled WGS sequence"/>
</dbReference>
<feature type="signal peptide" evidence="9">
    <location>
        <begin position="1"/>
        <end position="22"/>
    </location>
</feature>
<evidence type="ECO:0000256" key="1">
    <source>
        <dbReference type="ARBA" id="ARBA00004418"/>
    </source>
</evidence>
<evidence type="ECO:0000256" key="7">
    <source>
        <dbReference type="ARBA" id="ARBA00023004"/>
    </source>
</evidence>
<sequence>MFSYRPLLGLLLSLLWHAHSQADPACLTRLGATPDAAGYACLRAIYQQPPAHWPPPQVDAGVTWRELGPLPERLTAPAGNPDTPAKVALGEKLFFDPRLSRSQQIACASCHEPDLAFADGRRVSFGHQRAAGKRNSPSAANAGLVQPLFWDGRAADLESQALMPVSDPLEMAFSSDELVVRLRNSPDYPTLFRKAFADPAPLRAEQIAQALASYQRSLLPRNNRFDLFLQGRQQLLSDQQLHGLHLFRGKARCMNCHSGPALSDNRFHNLGLTYYGRRYEDLGRYLVSGRAEDVGAFRTPSLRQVSRTGPWMHNGLFRQLEGILNLYNAGMPRPQPANAQQREDPLFPKTSPLLQPLQLQRAELQALRAFLDTL</sequence>
<evidence type="ECO:0000256" key="9">
    <source>
        <dbReference type="SAM" id="SignalP"/>
    </source>
</evidence>
<evidence type="ECO:0000256" key="8">
    <source>
        <dbReference type="PROSITE-ProRule" id="PRU00433"/>
    </source>
</evidence>
<comment type="subcellular location">
    <subcellularLocation>
        <location evidence="1">Periplasm</location>
    </subcellularLocation>
</comment>
<reference evidence="12" key="1">
    <citation type="journal article" date="2019" name="Int. J. Syst. Evol. Microbiol.">
        <title>The Global Catalogue of Microorganisms (GCM) 10K type strain sequencing project: providing services to taxonomists for standard genome sequencing and annotation.</title>
        <authorList>
            <consortium name="The Broad Institute Genomics Platform"/>
            <consortium name="The Broad Institute Genome Sequencing Center for Infectious Disease"/>
            <person name="Wu L."/>
            <person name="Ma J."/>
        </authorList>
    </citation>
    <scope>NUCLEOTIDE SEQUENCE [LARGE SCALE GENOMIC DNA]</scope>
    <source>
        <strain evidence="12">CCM 8778</strain>
    </source>
</reference>
<dbReference type="InterPro" id="IPR036909">
    <property type="entry name" value="Cyt_c-like_dom_sf"/>
</dbReference>
<accession>A0ABQ2AH06</accession>
<evidence type="ECO:0000256" key="5">
    <source>
        <dbReference type="ARBA" id="ARBA00022764"/>
    </source>
</evidence>
<evidence type="ECO:0000313" key="11">
    <source>
        <dbReference type="EMBL" id="GGH90409.1"/>
    </source>
</evidence>
<proteinExistence type="predicted"/>
<feature type="domain" description="Cytochrome c" evidence="10">
    <location>
        <begin position="85"/>
        <end position="219"/>
    </location>
</feature>
<keyword evidence="6" id="KW-0560">Oxidoreductase</keyword>
<evidence type="ECO:0000256" key="6">
    <source>
        <dbReference type="ARBA" id="ARBA00023002"/>
    </source>
</evidence>
<dbReference type="SUPFAM" id="SSF46626">
    <property type="entry name" value="Cytochrome c"/>
    <property type="match status" value="2"/>
</dbReference>
<gene>
    <name evidence="11" type="primary">mauG</name>
    <name evidence="11" type="ORF">GCM10007363_07850</name>
</gene>
<dbReference type="PANTHER" id="PTHR30600">
    <property type="entry name" value="CYTOCHROME C PEROXIDASE-RELATED"/>
    <property type="match status" value="1"/>
</dbReference>
<organism evidence="11 12">
    <name type="scientific">Pseudomonas fluvialis</name>
    <dbReference type="NCBI Taxonomy" id="1793966"/>
    <lineage>
        <taxon>Bacteria</taxon>
        <taxon>Pseudomonadati</taxon>
        <taxon>Pseudomonadota</taxon>
        <taxon>Gammaproteobacteria</taxon>
        <taxon>Pseudomonadales</taxon>
        <taxon>Pseudomonadaceae</taxon>
        <taxon>Pseudomonas</taxon>
    </lineage>
</organism>
<dbReference type="Gene3D" id="1.10.760.10">
    <property type="entry name" value="Cytochrome c-like domain"/>
    <property type="match status" value="2"/>
</dbReference>
<evidence type="ECO:0000256" key="4">
    <source>
        <dbReference type="ARBA" id="ARBA00022729"/>
    </source>
</evidence>
<feature type="chain" id="PRO_5046536219" evidence="9">
    <location>
        <begin position="23"/>
        <end position="374"/>
    </location>
</feature>
<keyword evidence="5" id="KW-0574">Periplasm</keyword>
<comment type="caution">
    <text evidence="11">The sequence shown here is derived from an EMBL/GenBank/DDBJ whole genome shotgun (WGS) entry which is preliminary data.</text>
</comment>
<feature type="domain" description="Cytochrome c" evidence="10">
    <location>
        <begin position="238"/>
        <end position="374"/>
    </location>
</feature>
<dbReference type="InterPro" id="IPR004852">
    <property type="entry name" value="Di-haem_cyt_c_peroxidsae"/>
</dbReference>
<name>A0ABQ2AH06_9PSED</name>
<dbReference type="RefSeq" id="WP_093984470.1">
    <property type="nucleotide sequence ID" value="NZ_BMDE01000002.1"/>
</dbReference>
<evidence type="ECO:0000259" key="10">
    <source>
        <dbReference type="PROSITE" id="PS51007"/>
    </source>
</evidence>
<keyword evidence="4 9" id="KW-0732">Signal</keyword>
<dbReference type="InterPro" id="IPR009056">
    <property type="entry name" value="Cyt_c-like_dom"/>
</dbReference>